<protein>
    <submittedName>
        <fullName evidence="1">Uncharacterized protein</fullName>
    </submittedName>
</protein>
<name>A0A938Y943_9ACTN</name>
<keyword evidence="2" id="KW-1185">Reference proteome</keyword>
<reference evidence="1" key="1">
    <citation type="submission" date="2021-01" db="EMBL/GenBank/DDBJ databases">
        <title>Novel species in genus Nocardioides.</title>
        <authorList>
            <person name="Zhang G."/>
        </authorList>
    </citation>
    <scope>NUCLEOTIDE SEQUENCE</scope>
    <source>
        <strain evidence="1">Zg-536</strain>
    </source>
</reference>
<gene>
    <name evidence="1" type="ORF">JK386_16840</name>
</gene>
<evidence type="ECO:0000313" key="1">
    <source>
        <dbReference type="EMBL" id="MBM9461570.1"/>
    </source>
</evidence>
<comment type="caution">
    <text evidence="1">The sequence shown here is derived from an EMBL/GenBank/DDBJ whole genome shotgun (WGS) entry which is preliminary data.</text>
</comment>
<dbReference type="Proteomes" id="UP000663791">
    <property type="component" value="Unassembled WGS sequence"/>
</dbReference>
<accession>A0A938Y943</accession>
<dbReference type="RefSeq" id="WP_205292889.1">
    <property type="nucleotide sequence ID" value="NZ_CP074406.1"/>
</dbReference>
<proteinExistence type="predicted"/>
<dbReference type="EMBL" id="JAERTX010000019">
    <property type="protein sequence ID" value="MBM9461570.1"/>
    <property type="molecule type" value="Genomic_DNA"/>
</dbReference>
<organism evidence="1 2">
    <name type="scientific">Nocardioides faecalis</name>
    <dbReference type="NCBI Taxonomy" id="2803858"/>
    <lineage>
        <taxon>Bacteria</taxon>
        <taxon>Bacillati</taxon>
        <taxon>Actinomycetota</taxon>
        <taxon>Actinomycetes</taxon>
        <taxon>Propionibacteriales</taxon>
        <taxon>Nocardioidaceae</taxon>
        <taxon>Nocardioides</taxon>
    </lineage>
</organism>
<evidence type="ECO:0000313" key="2">
    <source>
        <dbReference type="Proteomes" id="UP000663791"/>
    </source>
</evidence>
<sequence>MSRRSERASSATALTGFLERRRRLSTMLTLVLLIAIGALIGGGLGLALAQVVDVLLSQVSGNL</sequence>
<dbReference type="AlphaFoldDB" id="A0A938Y943"/>